<reference evidence="1" key="1">
    <citation type="journal article" date="2023" name="G3 (Bethesda)">
        <title>A reference genome for the long-term kleptoplast-retaining sea slug Elysia crispata morphotype clarki.</title>
        <authorList>
            <person name="Eastman K.E."/>
            <person name="Pendleton A.L."/>
            <person name="Shaikh M.A."/>
            <person name="Suttiyut T."/>
            <person name="Ogas R."/>
            <person name="Tomko P."/>
            <person name="Gavelis G."/>
            <person name="Widhalm J.R."/>
            <person name="Wisecaver J.H."/>
        </authorList>
    </citation>
    <scope>NUCLEOTIDE SEQUENCE</scope>
    <source>
        <strain evidence="1">ECLA1</strain>
    </source>
</reference>
<gene>
    <name evidence="1" type="ORF">RRG08_009967</name>
</gene>
<dbReference type="AlphaFoldDB" id="A0AAE1E9J7"/>
<name>A0AAE1E9J7_9GAST</name>
<proteinExistence type="predicted"/>
<sequence>MSLHITSISPITTVRSVATRTLSTLRSIARSVEQPHNDSSACQLHRKLEKLEAAAESQYFHYKETHVAI</sequence>
<evidence type="ECO:0000313" key="1">
    <source>
        <dbReference type="EMBL" id="KAK3799424.1"/>
    </source>
</evidence>
<comment type="caution">
    <text evidence="1">The sequence shown here is derived from an EMBL/GenBank/DDBJ whole genome shotgun (WGS) entry which is preliminary data.</text>
</comment>
<evidence type="ECO:0000313" key="2">
    <source>
        <dbReference type="Proteomes" id="UP001283361"/>
    </source>
</evidence>
<accession>A0AAE1E9J7</accession>
<dbReference type="Proteomes" id="UP001283361">
    <property type="component" value="Unassembled WGS sequence"/>
</dbReference>
<organism evidence="1 2">
    <name type="scientific">Elysia crispata</name>
    <name type="common">lettuce slug</name>
    <dbReference type="NCBI Taxonomy" id="231223"/>
    <lineage>
        <taxon>Eukaryota</taxon>
        <taxon>Metazoa</taxon>
        <taxon>Spiralia</taxon>
        <taxon>Lophotrochozoa</taxon>
        <taxon>Mollusca</taxon>
        <taxon>Gastropoda</taxon>
        <taxon>Heterobranchia</taxon>
        <taxon>Euthyneura</taxon>
        <taxon>Panpulmonata</taxon>
        <taxon>Sacoglossa</taxon>
        <taxon>Placobranchoidea</taxon>
        <taxon>Plakobranchidae</taxon>
        <taxon>Elysia</taxon>
    </lineage>
</organism>
<dbReference type="EMBL" id="JAWDGP010000571">
    <property type="protein sequence ID" value="KAK3799424.1"/>
    <property type="molecule type" value="Genomic_DNA"/>
</dbReference>
<keyword evidence="2" id="KW-1185">Reference proteome</keyword>
<protein>
    <submittedName>
        <fullName evidence="1">Uncharacterized protein</fullName>
    </submittedName>
</protein>